<keyword evidence="9" id="KW-1185">Reference proteome</keyword>
<evidence type="ECO:0000256" key="1">
    <source>
        <dbReference type="ARBA" id="ARBA00001526"/>
    </source>
</evidence>
<sequence>MALAAPNVTHTVNEAIEPLLKEQDIPGMAVAVLVHGKPYFFNYGLADLKSARPVTQNTLFELGSVSKTFNGVLGGVAVEKGEISLSDPAPKYSSTLNLT</sequence>
<reference evidence="8 9" key="1">
    <citation type="submission" date="2021-08" db="EMBL/GenBank/DDBJ databases">
        <title>Culture and genomic analysis of Symbiopectobacterium purcellii sp. nov. gen. nov., isolated from the leafhopper Empoasca decipiens.</title>
        <authorList>
            <person name="Nadal-Jimenez P."/>
            <person name="Siozios S."/>
            <person name="Halliday N."/>
            <person name="Camara M."/>
            <person name="Hurst G.D.D."/>
        </authorList>
    </citation>
    <scope>NUCLEOTIDE SEQUENCE [LARGE SCALE GENOMIC DNA]</scope>
    <source>
        <strain evidence="8 9">SyEd1</strain>
    </source>
</reference>
<keyword evidence="5 6" id="KW-0046">Antibiotic resistance</keyword>
<gene>
    <name evidence="8" type="ORF">K6K13_10000</name>
</gene>
<dbReference type="InterPro" id="IPR012338">
    <property type="entry name" value="Beta-lactam/transpept-like"/>
</dbReference>
<accession>A0ABX9AS65</accession>
<dbReference type="GO" id="GO:0016787">
    <property type="term" value="F:hydrolase activity"/>
    <property type="evidence" value="ECO:0007669"/>
    <property type="project" value="UniProtKB-KW"/>
</dbReference>
<dbReference type="Pfam" id="PF00144">
    <property type="entry name" value="Beta-lactamase"/>
    <property type="match status" value="1"/>
</dbReference>
<dbReference type="PANTHER" id="PTHR46825">
    <property type="entry name" value="D-ALANYL-D-ALANINE-CARBOXYPEPTIDASE/ENDOPEPTIDASE AMPH"/>
    <property type="match status" value="1"/>
</dbReference>
<evidence type="ECO:0000259" key="7">
    <source>
        <dbReference type="Pfam" id="PF00144"/>
    </source>
</evidence>
<feature type="domain" description="Beta-lactamase-related" evidence="7">
    <location>
        <begin position="13"/>
        <end position="92"/>
    </location>
</feature>
<dbReference type="Proteomes" id="UP000825886">
    <property type="component" value="Chromosome"/>
</dbReference>
<name>A0ABX9AS65_9ENTR</name>
<evidence type="ECO:0000313" key="9">
    <source>
        <dbReference type="Proteomes" id="UP000825886"/>
    </source>
</evidence>
<evidence type="ECO:0000256" key="5">
    <source>
        <dbReference type="ARBA" id="ARBA00023251"/>
    </source>
</evidence>
<comment type="similarity">
    <text evidence="2 6">Belongs to the class-C beta-lactamase family.</text>
</comment>
<dbReference type="InterPro" id="IPR001586">
    <property type="entry name" value="Beta-lactam_class-C_AS"/>
</dbReference>
<protein>
    <recommendedName>
        <fullName evidence="3 6">Beta-lactamase</fullName>
        <ecNumber evidence="3 6">3.5.2.6</ecNumber>
    </recommendedName>
</protein>
<evidence type="ECO:0000256" key="4">
    <source>
        <dbReference type="ARBA" id="ARBA00022801"/>
    </source>
</evidence>
<evidence type="ECO:0000256" key="6">
    <source>
        <dbReference type="RuleBase" id="RU361140"/>
    </source>
</evidence>
<dbReference type="InterPro" id="IPR050491">
    <property type="entry name" value="AmpC-like"/>
</dbReference>
<keyword evidence="4 6" id="KW-0378">Hydrolase</keyword>
<comment type="catalytic activity">
    <reaction evidence="1 6">
        <text>a beta-lactam + H2O = a substituted beta-amino acid</text>
        <dbReference type="Rhea" id="RHEA:20401"/>
        <dbReference type="ChEBI" id="CHEBI:15377"/>
        <dbReference type="ChEBI" id="CHEBI:35627"/>
        <dbReference type="ChEBI" id="CHEBI:140347"/>
        <dbReference type="EC" id="3.5.2.6"/>
    </reaction>
</comment>
<organism evidence="8 9">
    <name type="scientific">Symbiopectobacterium purcellii</name>
    <dbReference type="NCBI Taxonomy" id="2871826"/>
    <lineage>
        <taxon>Bacteria</taxon>
        <taxon>Pseudomonadati</taxon>
        <taxon>Pseudomonadota</taxon>
        <taxon>Gammaproteobacteria</taxon>
        <taxon>Enterobacterales</taxon>
        <taxon>Enterobacteriaceae</taxon>
    </lineage>
</organism>
<dbReference type="EMBL" id="CP081864">
    <property type="protein sequence ID" value="QZN97616.1"/>
    <property type="molecule type" value="Genomic_DNA"/>
</dbReference>
<evidence type="ECO:0000313" key="8">
    <source>
        <dbReference type="EMBL" id="QZN97616.1"/>
    </source>
</evidence>
<dbReference type="Gene3D" id="3.40.710.10">
    <property type="entry name" value="DD-peptidase/beta-lactamase superfamily"/>
    <property type="match status" value="1"/>
</dbReference>
<dbReference type="PROSITE" id="PS00336">
    <property type="entry name" value="BETA_LACTAMASE_C"/>
    <property type="match status" value="1"/>
</dbReference>
<dbReference type="PANTHER" id="PTHR46825:SF8">
    <property type="entry name" value="BETA-LACTAMASE-RELATED"/>
    <property type="match status" value="1"/>
</dbReference>
<dbReference type="EC" id="3.5.2.6" evidence="3 6"/>
<proteinExistence type="inferred from homology"/>
<evidence type="ECO:0000256" key="3">
    <source>
        <dbReference type="ARBA" id="ARBA00012865"/>
    </source>
</evidence>
<dbReference type="SUPFAM" id="SSF56601">
    <property type="entry name" value="beta-lactamase/transpeptidase-like"/>
    <property type="match status" value="1"/>
</dbReference>
<evidence type="ECO:0000256" key="2">
    <source>
        <dbReference type="ARBA" id="ARBA00007840"/>
    </source>
</evidence>
<dbReference type="InterPro" id="IPR001466">
    <property type="entry name" value="Beta-lactam-related"/>
</dbReference>